<name>G0V356_TRYCI</name>
<feature type="region of interest" description="Disordered" evidence="1">
    <location>
        <begin position="304"/>
        <end position="335"/>
    </location>
</feature>
<organism evidence="2">
    <name type="scientific">Trypanosoma congolense (strain IL3000)</name>
    <dbReference type="NCBI Taxonomy" id="1068625"/>
    <lineage>
        <taxon>Eukaryota</taxon>
        <taxon>Discoba</taxon>
        <taxon>Euglenozoa</taxon>
        <taxon>Kinetoplastea</taxon>
        <taxon>Metakinetoplastina</taxon>
        <taxon>Trypanosomatida</taxon>
        <taxon>Trypanosomatidae</taxon>
        <taxon>Trypanosoma</taxon>
        <taxon>Nannomonas</taxon>
    </lineage>
</organism>
<feature type="compositionally biased region" description="Basic and acidic residues" evidence="1">
    <location>
        <begin position="363"/>
        <end position="377"/>
    </location>
</feature>
<feature type="region of interest" description="Disordered" evidence="1">
    <location>
        <begin position="160"/>
        <end position="223"/>
    </location>
</feature>
<dbReference type="EMBL" id="HE575324">
    <property type="protein sequence ID" value="CCC96079.1"/>
    <property type="molecule type" value="Genomic_DNA"/>
</dbReference>
<accession>G0V356</accession>
<feature type="compositionally biased region" description="Basic residues" evidence="1">
    <location>
        <begin position="195"/>
        <end position="207"/>
    </location>
</feature>
<feature type="compositionally biased region" description="Polar residues" evidence="1">
    <location>
        <begin position="160"/>
        <end position="175"/>
    </location>
</feature>
<evidence type="ECO:0000313" key="2">
    <source>
        <dbReference type="EMBL" id="CCC96079.1"/>
    </source>
</evidence>
<reference evidence="2" key="1">
    <citation type="journal article" date="2012" name="Proc. Natl. Acad. Sci. U.S.A.">
        <title>Antigenic diversity is generated by distinct evolutionary mechanisms in African trypanosome species.</title>
        <authorList>
            <person name="Jackson A.P."/>
            <person name="Berry A."/>
            <person name="Aslett M."/>
            <person name="Allison H.C."/>
            <person name="Burton P."/>
            <person name="Vavrova-Anderson J."/>
            <person name="Brown R."/>
            <person name="Browne H."/>
            <person name="Corton N."/>
            <person name="Hauser H."/>
            <person name="Gamble J."/>
            <person name="Gilderthorp R."/>
            <person name="Marcello L."/>
            <person name="McQuillan J."/>
            <person name="Otto T.D."/>
            <person name="Quail M.A."/>
            <person name="Sanders M.J."/>
            <person name="van Tonder A."/>
            <person name="Ginger M.L."/>
            <person name="Field M.C."/>
            <person name="Barry J.D."/>
            <person name="Hertz-Fowler C."/>
            <person name="Berriman M."/>
        </authorList>
    </citation>
    <scope>NUCLEOTIDE SEQUENCE</scope>
    <source>
        <strain evidence="2">IL3000</strain>
    </source>
</reference>
<gene>
    <name evidence="2" type="ORF">TCIL3000_11_15890</name>
</gene>
<protein>
    <submittedName>
        <fullName evidence="2">Uncharacterized protein TCIL3000_11_15890</fullName>
    </submittedName>
</protein>
<sequence length="513" mass="56136">MNQRYAEVAYYPSVDAQPGSDVFSSIPYLRNFRLSAAQTIYRPPEDCDRLMQDPMPANRVPTPYGALPIITLAVEAAPCTSHGHEPLWSATSYSAFLRAPEPHGSDAAAEDLQRGLPVTVEEGYWSEVYWRSVYTGTDDDDSGSSSSSSSAHDGIQRVSSWLNSPYPSDGLSSRRSGVEDPFSPMLDKKGTRGGSQRRKVGISGTKHRREERPGLSNTRRCSQVHRHEGVNSLICSTRNSKMKGKYVVPVTSHKEHDLHLSQVRCVAQTNEQSSHHPRRQASHREKAQYKETVIESERRGIPHPRWQSTRCCGSPRSKRAADAPYSSQPKGAAQLASGATANFRRVGSMCSRRNEPTSCIHSPECRGKGRNKPRENATAHQKTSFTHAVEAHGSVPNLLPKRTKLPVVEPVDERVVGAAGGINSALEVAPADGHAALTPIRKDPGYDLPDIITDVAEPLFSVEVHRATPGTLATDISEAVLDPDIEVSLETTGRQISLSHPDKRATSKCCSLM</sequence>
<dbReference type="VEuPathDB" id="TriTrypDB:TcIL3000.11.15890"/>
<proteinExistence type="predicted"/>
<dbReference type="AlphaFoldDB" id="G0V356"/>
<feature type="region of interest" description="Disordered" evidence="1">
    <location>
        <begin position="352"/>
        <end position="379"/>
    </location>
</feature>
<evidence type="ECO:0000256" key="1">
    <source>
        <dbReference type="SAM" id="MobiDB-lite"/>
    </source>
</evidence>